<dbReference type="AlphaFoldDB" id="A0A7U2EWR9"/>
<dbReference type="EMBL" id="CP069025">
    <property type="protein sequence ID" value="QRC93333.1"/>
    <property type="molecule type" value="Genomic_DNA"/>
</dbReference>
<dbReference type="VEuPathDB" id="FungiDB:JI435_403630"/>
<accession>A0A7U2EWR9</accession>
<sequence length="84" mass="9539">MQIPLKLPRAVCLTYDAIEDPRRSACLKDMHRQLTRADLISTVDTIIETWSDTHVYAFAILLMQPLRETPPRPIISRHGGAPIC</sequence>
<evidence type="ECO:0000313" key="2">
    <source>
        <dbReference type="Proteomes" id="UP000663193"/>
    </source>
</evidence>
<proteinExistence type="predicted"/>
<evidence type="ECO:0000313" key="1">
    <source>
        <dbReference type="EMBL" id="QRC93333.1"/>
    </source>
</evidence>
<protein>
    <submittedName>
        <fullName evidence="1">Uncharacterized protein</fullName>
    </submittedName>
</protein>
<organism evidence="1 2">
    <name type="scientific">Phaeosphaeria nodorum (strain SN15 / ATCC MYA-4574 / FGSC 10173)</name>
    <name type="common">Glume blotch fungus</name>
    <name type="synonym">Parastagonospora nodorum</name>
    <dbReference type="NCBI Taxonomy" id="321614"/>
    <lineage>
        <taxon>Eukaryota</taxon>
        <taxon>Fungi</taxon>
        <taxon>Dikarya</taxon>
        <taxon>Ascomycota</taxon>
        <taxon>Pezizomycotina</taxon>
        <taxon>Dothideomycetes</taxon>
        <taxon>Pleosporomycetidae</taxon>
        <taxon>Pleosporales</taxon>
        <taxon>Pleosporineae</taxon>
        <taxon>Phaeosphaeriaceae</taxon>
        <taxon>Parastagonospora</taxon>
    </lineage>
</organism>
<reference evidence="2" key="1">
    <citation type="journal article" date="2021" name="BMC Genomics">
        <title>Chromosome-level genome assembly and manually-curated proteome of model necrotroph Parastagonospora nodorum Sn15 reveals a genome-wide trove of candidate effector homologs, and redundancy of virulence-related functions within an accessory chromosome.</title>
        <authorList>
            <person name="Bertazzoni S."/>
            <person name="Jones D.A.B."/>
            <person name="Phan H.T."/>
            <person name="Tan K.-C."/>
            <person name="Hane J.K."/>
        </authorList>
    </citation>
    <scope>NUCLEOTIDE SEQUENCE [LARGE SCALE GENOMIC DNA]</scope>
    <source>
        <strain evidence="2">SN15 / ATCC MYA-4574 / FGSC 10173)</strain>
    </source>
</reference>
<keyword evidence="2" id="KW-1185">Reference proteome</keyword>
<gene>
    <name evidence="1" type="ORF">JI435_403630</name>
</gene>
<name>A0A7U2EWR9_PHANO</name>
<dbReference type="Proteomes" id="UP000663193">
    <property type="component" value="Chromosome 3"/>
</dbReference>